<dbReference type="GO" id="GO:0016020">
    <property type="term" value="C:membrane"/>
    <property type="evidence" value="ECO:0007669"/>
    <property type="project" value="UniProtKB-SubCell"/>
</dbReference>
<dbReference type="InterPro" id="IPR013525">
    <property type="entry name" value="ABC2_TM"/>
</dbReference>
<dbReference type="GO" id="GO:0140359">
    <property type="term" value="F:ABC-type transporter activity"/>
    <property type="evidence" value="ECO:0007669"/>
    <property type="project" value="InterPro"/>
</dbReference>
<dbReference type="Proteomes" id="UP000595564">
    <property type="component" value="Chromosome"/>
</dbReference>
<feature type="domain" description="ABC-2 type transporter transmembrane" evidence="6">
    <location>
        <begin position="19"/>
        <end position="348"/>
    </location>
</feature>
<feature type="transmembrane region" description="Helical" evidence="5">
    <location>
        <begin position="205"/>
        <end position="231"/>
    </location>
</feature>
<evidence type="ECO:0000256" key="2">
    <source>
        <dbReference type="ARBA" id="ARBA00022692"/>
    </source>
</evidence>
<dbReference type="PANTHER" id="PTHR43027">
    <property type="entry name" value="DOXORUBICIN RESISTANCE ABC TRANSPORTER PERMEASE PROTEIN DRRC-RELATED"/>
    <property type="match status" value="1"/>
</dbReference>
<dbReference type="InterPro" id="IPR052902">
    <property type="entry name" value="ABC-2_transporter"/>
</dbReference>
<name>A0A7R6PP03_9BACT</name>
<evidence type="ECO:0000256" key="3">
    <source>
        <dbReference type="ARBA" id="ARBA00022989"/>
    </source>
</evidence>
<proteinExistence type="predicted"/>
<feature type="transmembrane region" description="Helical" evidence="5">
    <location>
        <begin position="20"/>
        <end position="39"/>
    </location>
</feature>
<feature type="transmembrane region" description="Helical" evidence="5">
    <location>
        <begin position="329"/>
        <end position="352"/>
    </location>
</feature>
<evidence type="ECO:0000313" key="7">
    <source>
        <dbReference type="EMBL" id="BBB31721.1"/>
    </source>
</evidence>
<reference evidence="7 8" key="1">
    <citation type="journal article" date="2012" name="Extremophiles">
        <title>Thermotomaculum hydrothermale gen. nov., sp. nov., a novel heterotrophic thermophile within the phylum Acidobacteria from a deep-sea hydrothermal vent chimney in the Southern Okinawa Trough.</title>
        <authorList>
            <person name="Izumi H."/>
            <person name="Nunoura T."/>
            <person name="Miyazaki M."/>
            <person name="Mino S."/>
            <person name="Toki T."/>
            <person name="Takai K."/>
            <person name="Sako Y."/>
            <person name="Sawabe T."/>
            <person name="Nakagawa S."/>
        </authorList>
    </citation>
    <scope>NUCLEOTIDE SEQUENCE [LARGE SCALE GENOMIC DNA]</scope>
    <source>
        <strain evidence="7 8">AC55</strain>
    </source>
</reference>
<evidence type="ECO:0000313" key="8">
    <source>
        <dbReference type="Proteomes" id="UP000595564"/>
    </source>
</evidence>
<evidence type="ECO:0000256" key="5">
    <source>
        <dbReference type="SAM" id="Phobius"/>
    </source>
</evidence>
<organism evidence="7 8">
    <name type="scientific">Thermotomaculum hydrothermale</name>
    <dbReference type="NCBI Taxonomy" id="981385"/>
    <lineage>
        <taxon>Bacteria</taxon>
        <taxon>Pseudomonadati</taxon>
        <taxon>Acidobacteriota</taxon>
        <taxon>Holophagae</taxon>
        <taxon>Thermotomaculales</taxon>
        <taxon>Thermotomaculaceae</taxon>
        <taxon>Thermotomaculum</taxon>
    </lineage>
</organism>
<evidence type="ECO:0000256" key="1">
    <source>
        <dbReference type="ARBA" id="ARBA00004141"/>
    </source>
</evidence>
<feature type="transmembrane region" description="Helical" evidence="5">
    <location>
        <begin position="243"/>
        <end position="266"/>
    </location>
</feature>
<feature type="transmembrane region" description="Helical" evidence="5">
    <location>
        <begin position="272"/>
        <end position="291"/>
    </location>
</feature>
<protein>
    <submittedName>
        <fullName evidence="7">Antibiotic transport system permease protein</fullName>
    </submittedName>
</protein>
<gene>
    <name evidence="7" type="ORF">TTHT_0072</name>
</gene>
<comment type="subcellular location">
    <subcellularLocation>
        <location evidence="1">Membrane</location>
        <topology evidence="1">Multi-pass membrane protein</topology>
    </subcellularLocation>
</comment>
<evidence type="ECO:0000259" key="6">
    <source>
        <dbReference type="Pfam" id="PF12698"/>
    </source>
</evidence>
<dbReference type="PANTHER" id="PTHR43027:SF1">
    <property type="entry name" value="DOXORUBICIN RESISTANCE ABC TRANSPORTER PERMEASE PROTEIN DRRC-RELATED"/>
    <property type="match status" value="1"/>
</dbReference>
<accession>A0A7R6PP03</accession>
<keyword evidence="2 5" id="KW-0812">Transmembrane</keyword>
<dbReference type="KEGG" id="thyd:TTHT_0072"/>
<dbReference type="Pfam" id="PF12698">
    <property type="entry name" value="ABC2_membrane_3"/>
    <property type="match status" value="1"/>
</dbReference>
<keyword evidence="4 5" id="KW-0472">Membrane</keyword>
<keyword evidence="3 5" id="KW-1133">Transmembrane helix</keyword>
<dbReference type="AlphaFoldDB" id="A0A7R6PP03"/>
<keyword evidence="8" id="KW-1185">Reference proteome</keyword>
<dbReference type="EMBL" id="AP017470">
    <property type="protein sequence ID" value="BBB31721.1"/>
    <property type="molecule type" value="Genomic_DNA"/>
</dbReference>
<evidence type="ECO:0000256" key="4">
    <source>
        <dbReference type="ARBA" id="ARBA00023136"/>
    </source>
</evidence>
<sequence>MRGYFFLLFKEVKLMFKNKSFYLWVLFMPILFLIIFSRIGGGDSKVKVIFIDKVKNEITKEFKERLKRDFKIIIAMKQLKEYTLIELSGDFLLKNKENTKVKVIFPENISKEREVYTKIAVYRIMAELVAKYKLGIKDVKEFVRIKKQCEKLLEIPWGIRHTLPAIILMFILFNVLSKGVEKFFQFKEQGLIERFSVLPQGTNGVLIFFLLYQVTLAMVAVSVIFILGVLFFKFSIGLKYLIYLYFIFLFFSIFVASLSLLIFSLIKKKEAAIGFGVLIANILCALGGLWWPIEIVPPFFKKLGLALPTGFTMKIIDGLIYYKMPVKELMPMVFVLIAISVLFFLAATFFFFKFQEKD</sequence>
<feature type="transmembrane region" description="Helical" evidence="5">
    <location>
        <begin position="157"/>
        <end position="176"/>
    </location>
</feature>